<dbReference type="EMBL" id="LT984813">
    <property type="protein sequence ID" value="SPD63771.1"/>
    <property type="molecule type" value="Genomic_DNA"/>
</dbReference>
<accession>A0A976AKC3</accession>
<dbReference type="InterPro" id="IPR050595">
    <property type="entry name" value="Bact_response_regulator"/>
</dbReference>
<dbReference type="Gene3D" id="3.40.50.2300">
    <property type="match status" value="1"/>
</dbReference>
<dbReference type="GO" id="GO:0000160">
    <property type="term" value="P:phosphorelay signal transduction system"/>
    <property type="evidence" value="ECO:0007669"/>
    <property type="project" value="UniProtKB-KW"/>
</dbReference>
<dbReference type="Pfam" id="PF00072">
    <property type="entry name" value="Response_reg"/>
    <property type="match status" value="1"/>
</dbReference>
<sequence length="175" mass="18930">MRVAHLEENQRVNTAGAHGVAPGVPVPGAAPDIKQDFKSAIASQPRRKVLVIDDSSTIRRTAEIFLAQAGYQVMLAEDGFEALAKVGELHPDLVFCDILMPRLDGYQTCSLIKKSPRFHAIPVIMLSSRDGVFDRSRGRLVGAHDHLAKPFTRDALLQAVQACLPCQPAGEALPA</sequence>
<evidence type="ECO:0000313" key="5">
    <source>
        <dbReference type="EMBL" id="SPD63771.1"/>
    </source>
</evidence>
<keyword evidence="1 3" id="KW-0597">Phosphoprotein</keyword>
<reference evidence="5 6" key="1">
    <citation type="submission" date="2018-01" db="EMBL/GenBank/DDBJ databases">
        <authorList>
            <person name="Clerissi C."/>
        </authorList>
    </citation>
    <scope>NUCLEOTIDE SEQUENCE [LARGE SCALE GENOMIC DNA]</scope>
    <source>
        <strain evidence="5">Cupriavidus taiwanensis SWF 66322</strain>
    </source>
</reference>
<organism evidence="5 6">
    <name type="scientific">Cupriavidus taiwanensis</name>
    <dbReference type="NCBI Taxonomy" id="164546"/>
    <lineage>
        <taxon>Bacteria</taxon>
        <taxon>Pseudomonadati</taxon>
        <taxon>Pseudomonadota</taxon>
        <taxon>Betaproteobacteria</taxon>
        <taxon>Burkholderiales</taxon>
        <taxon>Burkholderiaceae</taxon>
        <taxon>Cupriavidus</taxon>
    </lineage>
</organism>
<keyword evidence="2" id="KW-0902">Two-component regulatory system</keyword>
<name>A0A976AKC3_9BURK</name>
<evidence type="ECO:0000256" key="2">
    <source>
        <dbReference type="ARBA" id="ARBA00023012"/>
    </source>
</evidence>
<feature type="modified residue" description="4-aspartylphosphate" evidence="3">
    <location>
        <position position="97"/>
    </location>
</feature>
<dbReference type="SUPFAM" id="SSF52172">
    <property type="entry name" value="CheY-like"/>
    <property type="match status" value="1"/>
</dbReference>
<feature type="compositionally biased region" description="Basic and acidic residues" evidence="4">
    <location>
        <begin position="1"/>
        <end position="10"/>
    </location>
</feature>
<dbReference type="InterPro" id="IPR011006">
    <property type="entry name" value="CheY-like_superfamily"/>
</dbReference>
<evidence type="ECO:0000256" key="4">
    <source>
        <dbReference type="SAM" id="MobiDB-lite"/>
    </source>
</evidence>
<dbReference type="PANTHER" id="PTHR44591">
    <property type="entry name" value="STRESS RESPONSE REGULATOR PROTEIN 1"/>
    <property type="match status" value="1"/>
</dbReference>
<gene>
    <name evidence="5" type="ORF">CBM2636_10787</name>
</gene>
<dbReference type="RefSeq" id="WP_115708519.1">
    <property type="nucleotide sequence ID" value="NZ_JAQOLH010000064.1"/>
</dbReference>
<dbReference type="Proteomes" id="UP000254259">
    <property type="component" value="Chromosome CBM2636"/>
</dbReference>
<dbReference type="SMART" id="SM00448">
    <property type="entry name" value="REC"/>
    <property type="match status" value="1"/>
</dbReference>
<dbReference type="PANTHER" id="PTHR44591:SF14">
    <property type="entry name" value="PROTEIN PILG"/>
    <property type="match status" value="1"/>
</dbReference>
<proteinExistence type="predicted"/>
<evidence type="ECO:0000313" key="6">
    <source>
        <dbReference type="Proteomes" id="UP000254259"/>
    </source>
</evidence>
<dbReference type="CDD" id="cd17574">
    <property type="entry name" value="REC_OmpR"/>
    <property type="match status" value="1"/>
</dbReference>
<feature type="compositionally biased region" description="Low complexity" evidence="4">
    <location>
        <begin position="15"/>
        <end position="25"/>
    </location>
</feature>
<evidence type="ECO:0000256" key="3">
    <source>
        <dbReference type="PROSITE-ProRule" id="PRU00169"/>
    </source>
</evidence>
<feature type="region of interest" description="Disordered" evidence="4">
    <location>
        <begin position="1"/>
        <end position="25"/>
    </location>
</feature>
<protein>
    <submittedName>
        <fullName evidence="5">Twitching motility two-component system response regulator PilG</fullName>
    </submittedName>
</protein>
<evidence type="ECO:0000256" key="1">
    <source>
        <dbReference type="ARBA" id="ARBA00022553"/>
    </source>
</evidence>
<dbReference type="PROSITE" id="PS50110">
    <property type="entry name" value="RESPONSE_REGULATORY"/>
    <property type="match status" value="1"/>
</dbReference>
<dbReference type="InterPro" id="IPR001789">
    <property type="entry name" value="Sig_transdc_resp-reg_receiver"/>
</dbReference>
<dbReference type="AlphaFoldDB" id="A0A976AKC3"/>